<sequence>MQLPYFDCVRFHTVDPMHNLFTGTAKHVLKNIWLDSDKPLIEKKDLLHIQDKLDMVKVPASIGRMPKKIRNSYGGFTTDQWKSFTVLFSIYALWNILPKSDLELWRDFVMACSFLCSPILTEAKAMLAHSHLLKFCNCFEEIYGKDKVTPNMHLHTHLLDYVLDYGPVYAFWLFSFERYNGILGDYGTNQRAVEIRLMRKFQSNQVIKDIPLPSLFRETFEPLLMKLSAKQSGTLQELFPDHCLPSKIIQTSLLFIGPVYRGDHWGHVDLHFICCGPYSRHSLDVASLTNLKNCYAAIFDGLDEVSVTPHFDRYACCRFHGDLLGSTNLRDGVHLGGSIDTSGSDLRPGVIDFFIKQNIKVNGQYVSCVVALVRWFQPHPSRHSLGAPVEVWCRCLFEPEGDASFIPVQRIHGKFIPAYDIVAEENVLVVCPLPRKLQC</sequence>
<dbReference type="PANTHER" id="PTHR46579:SF2">
    <property type="entry name" value="C2H2-TYPE DOMAIN-CONTAINING PROTEIN"/>
    <property type="match status" value="1"/>
</dbReference>
<protein>
    <recommendedName>
        <fullName evidence="3">Transposase domain-containing protein</fullName>
    </recommendedName>
</protein>
<reference evidence="1" key="1">
    <citation type="journal article" date="2023" name="G3 (Bethesda)">
        <title>Whole genome assembly and annotation of the endangered Caribbean coral Acropora cervicornis.</title>
        <authorList>
            <person name="Selwyn J.D."/>
            <person name="Vollmer S.V."/>
        </authorList>
    </citation>
    <scope>NUCLEOTIDE SEQUENCE</scope>
    <source>
        <strain evidence="1">K2</strain>
    </source>
</reference>
<accession>A0AAD9Q6W4</accession>
<keyword evidence="2" id="KW-1185">Reference proteome</keyword>
<evidence type="ECO:0000313" key="1">
    <source>
        <dbReference type="EMBL" id="KAK2555733.1"/>
    </source>
</evidence>
<name>A0AAD9Q6W4_ACRCE</name>
<dbReference type="AlphaFoldDB" id="A0AAD9Q6W4"/>
<proteinExistence type="predicted"/>
<comment type="caution">
    <text evidence="1">The sequence shown here is derived from an EMBL/GenBank/DDBJ whole genome shotgun (WGS) entry which is preliminary data.</text>
</comment>
<evidence type="ECO:0008006" key="3">
    <source>
        <dbReference type="Google" id="ProtNLM"/>
    </source>
</evidence>
<dbReference type="Proteomes" id="UP001249851">
    <property type="component" value="Unassembled WGS sequence"/>
</dbReference>
<organism evidence="1 2">
    <name type="scientific">Acropora cervicornis</name>
    <name type="common">Staghorn coral</name>
    <dbReference type="NCBI Taxonomy" id="6130"/>
    <lineage>
        <taxon>Eukaryota</taxon>
        <taxon>Metazoa</taxon>
        <taxon>Cnidaria</taxon>
        <taxon>Anthozoa</taxon>
        <taxon>Hexacorallia</taxon>
        <taxon>Scleractinia</taxon>
        <taxon>Astrocoeniina</taxon>
        <taxon>Acroporidae</taxon>
        <taxon>Acropora</taxon>
    </lineage>
</organism>
<dbReference type="PANTHER" id="PTHR46579">
    <property type="entry name" value="F5/8 TYPE C DOMAIN-CONTAINING PROTEIN-RELATED"/>
    <property type="match status" value="1"/>
</dbReference>
<gene>
    <name evidence="1" type="ORF">P5673_022297</name>
</gene>
<reference evidence="1" key="2">
    <citation type="journal article" date="2023" name="Science">
        <title>Genomic signatures of disease resistance in endangered staghorn corals.</title>
        <authorList>
            <person name="Vollmer S.V."/>
            <person name="Selwyn J.D."/>
            <person name="Despard B.A."/>
            <person name="Roesel C.L."/>
        </authorList>
    </citation>
    <scope>NUCLEOTIDE SEQUENCE</scope>
    <source>
        <strain evidence="1">K2</strain>
    </source>
</reference>
<dbReference type="EMBL" id="JARQWQ010000060">
    <property type="protein sequence ID" value="KAK2555733.1"/>
    <property type="molecule type" value="Genomic_DNA"/>
</dbReference>
<evidence type="ECO:0000313" key="2">
    <source>
        <dbReference type="Proteomes" id="UP001249851"/>
    </source>
</evidence>